<evidence type="ECO:0000313" key="3">
    <source>
        <dbReference type="EMBL" id="EEN41643.1"/>
    </source>
</evidence>
<sequence>MSLLEKLFHLRGLTGNRPTIDQHGLFTSIQMSKKLLSEKLAVKEPWRLNKKPHQCKVCLYTNDSSPFLVCYNSSGHRPRARIELYGTKVVTCGDNSFKLCNEEGSEVYFFQTDGRSKRDEWVRSLKEQCERELSPDGEESVRLSKKIMEVRQRVKSQKIMAELEKNNNNTSSKPHKTLLPVTPEDGRQRSVPHLKKNARLAKRRPHIEKAKKEAALATKSLPLSEYFVSVPDS</sequence>
<organism>
    <name type="scientific">Branchiostoma floridae</name>
    <name type="common">Florida lancelet</name>
    <name type="synonym">Amphioxus</name>
    <dbReference type="NCBI Taxonomy" id="7739"/>
    <lineage>
        <taxon>Eukaryota</taxon>
        <taxon>Metazoa</taxon>
        <taxon>Chordata</taxon>
        <taxon>Cephalochordata</taxon>
        <taxon>Leptocardii</taxon>
        <taxon>Amphioxiformes</taxon>
        <taxon>Branchiostomatidae</taxon>
        <taxon>Branchiostoma</taxon>
    </lineage>
</organism>
<feature type="compositionally biased region" description="Basic residues" evidence="1">
    <location>
        <begin position="190"/>
        <end position="206"/>
    </location>
</feature>
<dbReference type="SMART" id="SM00233">
    <property type="entry name" value="PH"/>
    <property type="match status" value="1"/>
</dbReference>
<feature type="region of interest" description="Disordered" evidence="1">
    <location>
        <begin position="164"/>
        <end position="206"/>
    </location>
</feature>
<reference evidence="5" key="3">
    <citation type="submission" date="2025-04" db="UniProtKB">
        <authorList>
            <consortium name="RefSeq"/>
        </authorList>
    </citation>
    <scope>IDENTIFICATION</scope>
    <source>
        <strain evidence="5">S238N-H82</strain>
        <tissue evidence="5">Testes</tissue>
    </source>
</reference>
<proteinExistence type="predicted"/>
<dbReference type="Proteomes" id="UP000001554">
    <property type="component" value="Chromosome 3"/>
</dbReference>
<evidence type="ECO:0000313" key="5">
    <source>
        <dbReference type="RefSeq" id="XP_035670665.1"/>
    </source>
</evidence>
<evidence type="ECO:0000259" key="2">
    <source>
        <dbReference type="PROSITE" id="PS50003"/>
    </source>
</evidence>
<evidence type="ECO:0000313" key="4">
    <source>
        <dbReference type="Proteomes" id="UP000001554"/>
    </source>
</evidence>
<name>C4A0N9_BRAFL</name>
<dbReference type="eggNOG" id="ENOG502SEU2">
    <property type="taxonomic scope" value="Eukaryota"/>
</dbReference>
<dbReference type="AlphaFoldDB" id="C4A0N9"/>
<dbReference type="SUPFAM" id="SSF50729">
    <property type="entry name" value="PH domain-like"/>
    <property type="match status" value="1"/>
</dbReference>
<dbReference type="InParanoid" id="C4A0N9"/>
<gene>
    <name evidence="5" type="primary">LOC118412127</name>
    <name evidence="3" type="ORF">BRAFLDRAFT_133109</name>
</gene>
<dbReference type="InterPro" id="IPR011993">
    <property type="entry name" value="PH-like_dom_sf"/>
</dbReference>
<dbReference type="Gene3D" id="2.30.29.30">
    <property type="entry name" value="Pleckstrin-homology domain (PH domain)/Phosphotyrosine-binding domain (PTB)"/>
    <property type="match status" value="1"/>
</dbReference>
<dbReference type="KEGG" id="bfo:118412127"/>
<evidence type="ECO:0000256" key="1">
    <source>
        <dbReference type="SAM" id="MobiDB-lite"/>
    </source>
</evidence>
<reference evidence="3" key="1">
    <citation type="journal article" date="2008" name="Nature">
        <title>The amphioxus genome and the evolution of the chordate karyotype.</title>
        <authorList>
            <consortium name="US DOE Joint Genome Institute (JGI-PGF)"/>
            <person name="Putnam N.H."/>
            <person name="Butts T."/>
            <person name="Ferrier D.E.K."/>
            <person name="Furlong R.F."/>
            <person name="Hellsten U."/>
            <person name="Kawashima T."/>
            <person name="Robinson-Rechavi M."/>
            <person name="Shoguchi E."/>
            <person name="Terry A."/>
            <person name="Yu J.-K."/>
            <person name="Benito-Gutierrez E.L."/>
            <person name="Dubchak I."/>
            <person name="Garcia-Fernandez J."/>
            <person name="Gibson-Brown J.J."/>
            <person name="Grigoriev I.V."/>
            <person name="Horton A.C."/>
            <person name="de Jong P.J."/>
            <person name="Jurka J."/>
            <person name="Kapitonov V.V."/>
            <person name="Kohara Y."/>
            <person name="Kuroki Y."/>
            <person name="Lindquist E."/>
            <person name="Lucas S."/>
            <person name="Osoegawa K."/>
            <person name="Pennacchio L.A."/>
            <person name="Salamov A.A."/>
            <person name="Satou Y."/>
            <person name="Sauka-Spengler T."/>
            <person name="Schmutz J."/>
            <person name="Shin-I T."/>
            <person name="Toyoda A."/>
            <person name="Bronner-Fraser M."/>
            <person name="Fujiyama A."/>
            <person name="Holland L.Z."/>
            <person name="Holland P.W.H."/>
            <person name="Satoh N."/>
            <person name="Rokhsar D.S."/>
        </authorList>
    </citation>
    <scope>NUCLEOTIDE SEQUENCE [LARGE SCALE GENOMIC DNA]</scope>
    <source>
        <strain evidence="3">S238N-H82</strain>
        <tissue evidence="3">Testes</tissue>
    </source>
</reference>
<protein>
    <submittedName>
        <fullName evidence="5">Uncharacterized protein LOC118412127</fullName>
    </submittedName>
</protein>
<dbReference type="OrthoDB" id="9979440at2759"/>
<reference evidence="4" key="2">
    <citation type="journal article" date="2020" name="Nat. Ecol. Evol.">
        <title>Deeply conserved synteny resolves early events in vertebrate evolution.</title>
        <authorList>
            <person name="Simakov O."/>
            <person name="Marletaz F."/>
            <person name="Yue J.X."/>
            <person name="O'Connell B."/>
            <person name="Jenkins J."/>
            <person name="Brandt A."/>
            <person name="Calef R."/>
            <person name="Tung C.H."/>
            <person name="Huang T.K."/>
            <person name="Schmutz J."/>
            <person name="Satoh N."/>
            <person name="Yu J.K."/>
            <person name="Putnam N.H."/>
            <person name="Green R.E."/>
            <person name="Rokhsar D.S."/>
        </authorList>
    </citation>
    <scope>NUCLEOTIDE SEQUENCE [LARGE SCALE GENOMIC DNA]</scope>
    <source>
        <strain evidence="4">S238N-H82</strain>
    </source>
</reference>
<accession>C4A0N9</accession>
<dbReference type="InterPro" id="IPR001849">
    <property type="entry name" value="PH_domain"/>
</dbReference>
<keyword evidence="4" id="KW-1185">Reference proteome</keyword>
<dbReference type="OMA" id="FNTSSWE"/>
<feature type="domain" description="PH" evidence="2">
    <location>
        <begin position="1"/>
        <end position="130"/>
    </location>
</feature>
<dbReference type="EMBL" id="GG666816">
    <property type="protein sequence ID" value="EEN41643.1"/>
    <property type="molecule type" value="Genomic_DNA"/>
</dbReference>
<dbReference type="PROSITE" id="PS50003">
    <property type="entry name" value="PH_DOMAIN"/>
    <property type="match status" value="1"/>
</dbReference>
<dbReference type="RefSeq" id="XP_035670665.1">
    <property type="nucleotide sequence ID" value="XM_035814772.1"/>
</dbReference>
<dbReference type="GeneID" id="118412127"/>